<gene>
    <name evidence="4" type="primary">bamB</name>
    <name evidence="6" type="ORF">SAMN05216526_1897</name>
</gene>
<keyword evidence="3 4" id="KW-0998">Cell outer membrane</keyword>
<keyword evidence="7" id="KW-1185">Reference proteome</keyword>
<comment type="subunit">
    <text evidence="4">Part of the Bam complex.</text>
</comment>
<evidence type="ECO:0000259" key="5">
    <source>
        <dbReference type="Pfam" id="PF13360"/>
    </source>
</evidence>
<dbReference type="NCBIfam" id="TIGR03300">
    <property type="entry name" value="assembly_YfgL"/>
    <property type="match status" value="1"/>
</dbReference>
<dbReference type="Pfam" id="PF13360">
    <property type="entry name" value="PQQ_2"/>
    <property type="match status" value="1"/>
</dbReference>
<keyword evidence="2 4" id="KW-0472">Membrane</keyword>
<evidence type="ECO:0000256" key="1">
    <source>
        <dbReference type="ARBA" id="ARBA00022729"/>
    </source>
</evidence>
<protein>
    <recommendedName>
        <fullName evidence="4">Outer membrane protein assembly factor BamB</fullName>
    </recommendedName>
</protein>
<organism evidence="6 7">
    <name type="scientific">Ectothiorhodosinus mongolicus</name>
    <dbReference type="NCBI Taxonomy" id="233100"/>
    <lineage>
        <taxon>Bacteria</taxon>
        <taxon>Pseudomonadati</taxon>
        <taxon>Pseudomonadota</taxon>
        <taxon>Gammaproteobacteria</taxon>
        <taxon>Chromatiales</taxon>
        <taxon>Ectothiorhodospiraceae</taxon>
        <taxon>Ectothiorhodosinus</taxon>
    </lineage>
</organism>
<evidence type="ECO:0000313" key="6">
    <source>
        <dbReference type="EMBL" id="SIT73873.1"/>
    </source>
</evidence>
<dbReference type="Proteomes" id="UP000223759">
    <property type="component" value="Unassembled WGS sequence"/>
</dbReference>
<evidence type="ECO:0000256" key="2">
    <source>
        <dbReference type="ARBA" id="ARBA00023136"/>
    </source>
</evidence>
<dbReference type="InterPro" id="IPR017687">
    <property type="entry name" value="BamB"/>
</dbReference>
<sequence>MPWASLMTHHSQRPISLLRSIFLLLIAASLSACGGIFTRDTAEPPAPLPAFEAEVQPRVAWNRSAGAGTGGQFLRLSPYVTDAQIVVADARGMVSAFSRDDGASLWQVRLDLPLTGGVNGGSDVVIVGSGFGEAIALNLSDGGEIWRRRLSSEVMAISAVSQGAVVVRTNDGRLHALDARTGEVGWTAGRTTPALSLRGSGTPLMLSGRVAAGFDNGRLVMFGLGRGNALWEAVISTPSGRSELERMADVDGAMVLADGVLYAAGYQGQVVALSVSDGRTLWQRDLSSYQGVAVAGDMLFTTDSFGHVWALDRRNGATLWQQDQLRLRGVTVPVVLGGYVVVGDYQGYLHWLSPEDGALSGRVQGDRNGIAGEMRVVDGTVYAYGQGGQLVAVNAPDLP</sequence>
<dbReference type="PANTHER" id="PTHR34512">
    <property type="entry name" value="CELL SURFACE PROTEIN"/>
    <property type="match status" value="1"/>
</dbReference>
<dbReference type="InterPro" id="IPR011047">
    <property type="entry name" value="Quinoprotein_ADH-like_sf"/>
</dbReference>
<dbReference type="InterPro" id="IPR018391">
    <property type="entry name" value="PQQ_b-propeller_rpt"/>
</dbReference>
<dbReference type="GO" id="GO:0009279">
    <property type="term" value="C:cell outer membrane"/>
    <property type="evidence" value="ECO:0007669"/>
    <property type="project" value="UniProtKB-SubCell"/>
</dbReference>
<dbReference type="HAMAP" id="MF_00923">
    <property type="entry name" value="OM_assembly_BamB"/>
    <property type="match status" value="1"/>
</dbReference>
<dbReference type="SUPFAM" id="SSF50998">
    <property type="entry name" value="Quinoprotein alcohol dehydrogenase-like"/>
    <property type="match status" value="1"/>
</dbReference>
<dbReference type="Gene3D" id="2.130.10.10">
    <property type="entry name" value="YVTN repeat-like/Quinoprotein amine dehydrogenase"/>
    <property type="match status" value="1"/>
</dbReference>
<dbReference type="InterPro" id="IPR002372">
    <property type="entry name" value="PQQ_rpt_dom"/>
</dbReference>
<comment type="function">
    <text evidence="4">Part of the outer membrane protein assembly complex, which is involved in assembly and insertion of beta-barrel proteins into the outer membrane.</text>
</comment>
<keyword evidence="1 4" id="KW-0732">Signal</keyword>
<evidence type="ECO:0000256" key="4">
    <source>
        <dbReference type="HAMAP-Rule" id="MF_00923"/>
    </source>
</evidence>
<dbReference type="GO" id="GO:0051205">
    <property type="term" value="P:protein insertion into membrane"/>
    <property type="evidence" value="ECO:0007669"/>
    <property type="project" value="UniProtKB-UniRule"/>
</dbReference>
<feature type="domain" description="Pyrrolo-quinoline quinone repeat" evidence="5">
    <location>
        <begin position="91"/>
        <end position="322"/>
    </location>
</feature>
<evidence type="ECO:0000313" key="7">
    <source>
        <dbReference type="Proteomes" id="UP000223759"/>
    </source>
</evidence>
<proteinExistence type="inferred from homology"/>
<dbReference type="GO" id="GO:0043165">
    <property type="term" value="P:Gram-negative-bacterium-type cell outer membrane assembly"/>
    <property type="evidence" value="ECO:0007669"/>
    <property type="project" value="UniProtKB-UniRule"/>
</dbReference>
<dbReference type="AlphaFoldDB" id="A0A1R3W7I8"/>
<reference evidence="6 7" key="1">
    <citation type="submission" date="2017-01" db="EMBL/GenBank/DDBJ databases">
        <authorList>
            <person name="Mah S.A."/>
            <person name="Swanson W.J."/>
            <person name="Moy G.W."/>
            <person name="Vacquier V.D."/>
        </authorList>
    </citation>
    <scope>NUCLEOTIDE SEQUENCE [LARGE SCALE GENOMIC DNA]</scope>
    <source>
        <strain evidence="6 7">M9</strain>
    </source>
</reference>
<name>A0A1R3W7I8_9GAMM</name>
<comment type="similarity">
    <text evidence="4">Belongs to the BamB family.</text>
</comment>
<dbReference type="PANTHER" id="PTHR34512:SF30">
    <property type="entry name" value="OUTER MEMBRANE PROTEIN ASSEMBLY FACTOR BAMB"/>
    <property type="match status" value="1"/>
</dbReference>
<accession>A0A1R3W7I8</accession>
<dbReference type="InterPro" id="IPR015943">
    <property type="entry name" value="WD40/YVTN_repeat-like_dom_sf"/>
</dbReference>
<dbReference type="SMART" id="SM00564">
    <property type="entry name" value="PQQ"/>
    <property type="match status" value="6"/>
</dbReference>
<evidence type="ECO:0000256" key="3">
    <source>
        <dbReference type="ARBA" id="ARBA00023237"/>
    </source>
</evidence>
<comment type="subcellular location">
    <subcellularLocation>
        <location evidence="4">Cell outer membrane</location>
    </subcellularLocation>
</comment>
<dbReference type="EMBL" id="FTPK01000005">
    <property type="protein sequence ID" value="SIT73873.1"/>
    <property type="molecule type" value="Genomic_DNA"/>
</dbReference>
<dbReference type="STRING" id="233100.SAMN05216526_1897"/>